<proteinExistence type="predicted"/>
<sequence>MMHMLPPALGGMTSYAQFMIYKLVPSQKRPGKTDKFPCYINGDVTDAHNSSAWVTADVACAEASRRGEGWGVAFVLTENDPFFFFDIDDCLKDGKWNDISTELCRMFTGAAVEVSQSGRGLHILGTGKPSVETDKRYKKANIIVDGKKVNLFDLYTEARFIALTGNAIVGDINTSHTQNLDAIVNRYLLKPDDIADDAGWTDTHAEGSYPIEDDAKLIEKACSSKGGVGAIFGGKATFKDLWTRNVEVLADMFPPDQGGDGYDESEADLALASHLSFWCGGNCSRMERLMRQSALMRKKWEDRPAYLRETIMLANRGRTTYYSVGAPIELVTPAQVVETGAPVIRSGYQFIGGSQLVDHFKGCVYVADSHRILTPNGQMLKSEQFNAMYGGYVFALDDGNEKTTKKAFEAFTENQCIMFPKVDRSTFRPDLSQGAIIEEDGLRHVNAYVPVTVASVPGDVTPFLTHLVKLLPVERDRDILLSYMAACVQYKGTKFKWAPLIQGVEGNGKTLFTLCVMEAVGSRYSHMPPAQEIGEKFNAWLFDKIFIGVEDIYVPEQKLELIETLKPMITGEYLAKRAMQQDQVMHRLCANFMFNSNHKNAVRKTANDRRFAIFYTAQQEHIDIVRDGMGGDYFPNLYDWLKRGGGFAAVTHYLENYDIPAQFNPATHCQRAPETSSTHEAVTASLGGVEQEIMEAIDEGRQGFAGGWVSSKALDNLLRQMRADRTVPVGKRRDMMRQLGYDWHPALKDGRVNNVIMIDGGKPRLYIKIGHIHANLTNAADVARHYAAAQGDTSAMAFAETK</sequence>
<dbReference type="EMBL" id="MZ374361">
    <property type="protein sequence ID" value="QWY14582.1"/>
    <property type="molecule type" value="Genomic_DNA"/>
</dbReference>
<dbReference type="InterPro" id="IPR045455">
    <property type="entry name" value="NrS-1_pol-like_helicase"/>
</dbReference>
<evidence type="ECO:0000259" key="1">
    <source>
        <dbReference type="Pfam" id="PF19263"/>
    </source>
</evidence>
<evidence type="ECO:0000313" key="3">
    <source>
        <dbReference type="EMBL" id="QWY14582.1"/>
    </source>
</evidence>
<dbReference type="RefSeq" id="YP_010683723.1">
    <property type="nucleotide sequence ID" value="NC_071129.1"/>
</dbReference>
<dbReference type="Proteomes" id="UP000886880">
    <property type="component" value="Segment"/>
</dbReference>
<dbReference type="GeneID" id="78058260"/>
<dbReference type="Pfam" id="PF19263">
    <property type="entry name" value="DUF5906"/>
    <property type="match status" value="1"/>
</dbReference>
<name>A0A9E6MU56_9CAUD</name>
<dbReference type="InterPro" id="IPR054468">
    <property type="entry name" value="NrSPol-like_HBD"/>
</dbReference>
<keyword evidence="4" id="KW-1185">Reference proteome</keyword>
<protein>
    <submittedName>
        <fullName evidence="3">DNA primase</fullName>
    </submittedName>
</protein>
<organism evidence="3 4">
    <name type="scientific">Klebsiella phage BUCT_49532</name>
    <dbReference type="NCBI Taxonomy" id="2849971"/>
    <lineage>
        <taxon>Viruses</taxon>
        <taxon>Duplodnaviria</taxon>
        <taxon>Heunggongvirae</taxon>
        <taxon>Uroviricota</taxon>
        <taxon>Caudoviricetes</taxon>
        <taxon>Jameshumphriesvirinae</taxon>
        <taxon>Chaoyangvirus</taxon>
        <taxon>Chaoyangvirus BUCT49532</taxon>
    </lineage>
</organism>
<evidence type="ECO:0000313" key="4">
    <source>
        <dbReference type="Proteomes" id="UP000886880"/>
    </source>
</evidence>
<evidence type="ECO:0000259" key="2">
    <source>
        <dbReference type="Pfam" id="PF22763"/>
    </source>
</evidence>
<dbReference type="Pfam" id="PF22763">
    <property type="entry name" value="NrS1-1_pol-like_HBD"/>
    <property type="match status" value="1"/>
</dbReference>
<reference evidence="3 4" key="1">
    <citation type="submission" date="2021-06" db="EMBL/GenBank/DDBJ databases">
        <authorList>
            <person name="Zhang G."/>
            <person name="Liu Y."/>
            <person name="Wang J."/>
            <person name="Chen Y."/>
        </authorList>
    </citation>
    <scope>NUCLEOTIDE SEQUENCE [LARGE SCALE GENOMIC DNA]</scope>
</reference>
<feature type="domain" description="NrS-1 polymerase-like helicase" evidence="1">
    <location>
        <begin position="502"/>
        <end position="610"/>
    </location>
</feature>
<accession>A0A9E6MU56</accession>
<feature type="domain" description="NrS-1 polymerase-like HBD" evidence="2">
    <location>
        <begin position="265"/>
        <end position="323"/>
    </location>
</feature>